<keyword evidence="3" id="KW-1185">Reference proteome</keyword>
<dbReference type="AlphaFoldDB" id="A0A8X8LAD0"/>
<feature type="transmembrane region" description="Helical" evidence="1">
    <location>
        <begin position="216"/>
        <end position="237"/>
    </location>
</feature>
<feature type="transmembrane region" description="Helical" evidence="1">
    <location>
        <begin position="337"/>
        <end position="357"/>
    </location>
</feature>
<feature type="transmembrane region" description="Helical" evidence="1">
    <location>
        <begin position="258"/>
        <end position="278"/>
    </location>
</feature>
<feature type="transmembrane region" description="Helical" evidence="1">
    <location>
        <begin position="369"/>
        <end position="386"/>
    </location>
</feature>
<proteinExistence type="predicted"/>
<reference evidence="2 3" key="1">
    <citation type="journal article" date="2020" name="Extremophiles">
        <title>Genomic analysis of Caldalkalibacillus thermarum TA2.A1 reveals aerobic alkaliphilic metabolism and evolutionary hallmarks linking alkaliphilic bacteria and plant life.</title>
        <authorList>
            <person name="de Jong S.I."/>
            <person name="van den Broek M.A."/>
            <person name="Merkel A.Y."/>
            <person name="de la Torre Cortes P."/>
            <person name="Kalamorz F."/>
            <person name="Cook G.M."/>
            <person name="van Loosdrecht M.C.M."/>
            <person name="McMillan D.G.G."/>
        </authorList>
    </citation>
    <scope>NUCLEOTIDE SEQUENCE [LARGE SCALE GENOMIC DNA]</scope>
    <source>
        <strain evidence="2 3">TA2.A1</strain>
    </source>
</reference>
<gene>
    <name evidence="2" type="ORF">HUR95_00460</name>
</gene>
<dbReference type="KEGG" id="cthu:HUR95_00460"/>
<organism evidence="2 3">
    <name type="scientific">Caldalkalibacillus thermarum (strain TA2.A1)</name>
    <dbReference type="NCBI Taxonomy" id="986075"/>
    <lineage>
        <taxon>Bacteria</taxon>
        <taxon>Bacillati</taxon>
        <taxon>Bacillota</taxon>
        <taxon>Bacilli</taxon>
        <taxon>Bacillales</taxon>
        <taxon>Bacillaceae</taxon>
        <taxon>Caldalkalibacillus</taxon>
    </lineage>
</organism>
<protein>
    <submittedName>
        <fullName evidence="2">Uncharacterized protein</fullName>
    </submittedName>
</protein>
<dbReference type="RefSeq" id="WP_222822831.1">
    <property type="nucleotide sequence ID" value="NZ_CP082237.1"/>
</dbReference>
<keyword evidence="1" id="KW-1133">Transmembrane helix</keyword>
<evidence type="ECO:0000313" key="2">
    <source>
        <dbReference type="EMBL" id="QZT33948.1"/>
    </source>
</evidence>
<name>A0A8X8LAD0_CALTT</name>
<sequence length="421" mass="47947">MLTALRRRPRTHHFHSSNRNGEGVALSFIGSALMLDKLIYEPKELAYLEYEQWLTSEYEQLLAAQAAEPLISIDRARNIGVEREWELYSFFAREEVNAPEDIFIYVDDTGNIATFTEEERALIAVWERGDPYPLPHIEGHHMQLVSHNLDNLELAADPDNILLATSSAHLEHLHDGHYHNLTPEIYFELNMTHDERLERTLAYAHDNMTVSLREQLIYTGGVSSALFVTIGLIAEYYKLSQVPRPWKQKEKILLQKGISYAVMGSLLGGVGFVTREILNTAFDQLPDDLADAVFMEILALNSSFLAVTLTSACIKYLRDIRNGKTKADAQAELKRLAMVAAAEFIAFQALGIGFDFVSGMFAEALMPDPTGFFIVARAIYFVYRIFNNRELEKRSAVQCRELRINHLYQQANLYLEQKAYS</sequence>
<evidence type="ECO:0000256" key="1">
    <source>
        <dbReference type="SAM" id="Phobius"/>
    </source>
</evidence>
<dbReference type="Proteomes" id="UP000825179">
    <property type="component" value="Chromosome"/>
</dbReference>
<dbReference type="EMBL" id="CP082237">
    <property type="protein sequence ID" value="QZT33948.1"/>
    <property type="molecule type" value="Genomic_DNA"/>
</dbReference>
<feature type="transmembrane region" description="Helical" evidence="1">
    <location>
        <begin position="298"/>
        <end position="317"/>
    </location>
</feature>
<keyword evidence="1" id="KW-0812">Transmembrane</keyword>
<accession>A0A8X8LAD0</accession>
<keyword evidence="1" id="KW-0472">Membrane</keyword>
<evidence type="ECO:0000313" key="3">
    <source>
        <dbReference type="Proteomes" id="UP000825179"/>
    </source>
</evidence>